<dbReference type="Pfam" id="PF09918">
    <property type="entry name" value="DUF2148"/>
    <property type="match status" value="1"/>
</dbReference>
<reference evidence="2 3" key="1">
    <citation type="submission" date="2020-08" db="EMBL/GenBank/DDBJ databases">
        <authorList>
            <person name="Liu C."/>
            <person name="Sun Q."/>
        </authorList>
    </citation>
    <scope>NUCLEOTIDE SEQUENCE [LARGE SCALE GENOMIC DNA]</scope>
    <source>
        <strain evidence="2 3">NSJ-59</strain>
    </source>
</reference>
<keyword evidence="3" id="KW-1185">Reference proteome</keyword>
<protein>
    <submittedName>
        <fullName evidence="2">Ferredoxin</fullName>
    </submittedName>
</protein>
<dbReference type="EMBL" id="JACOGK010000001">
    <property type="protein sequence ID" value="MBC3535687.1"/>
    <property type="molecule type" value="Genomic_DNA"/>
</dbReference>
<dbReference type="InterPro" id="IPR019224">
    <property type="entry name" value="DUF2148"/>
</dbReference>
<accession>A0ABR6VG36</accession>
<dbReference type="PANTHER" id="PTHR40101:SF1">
    <property type="entry name" value="4FE-4S DOMAIN-CONTAINING PROTEIN"/>
    <property type="match status" value="1"/>
</dbReference>
<gene>
    <name evidence="2" type="ORF">H8J70_00195</name>
</gene>
<comment type="caution">
    <text evidence="2">The sequence shown here is derived from an EMBL/GenBank/DDBJ whole genome shotgun (WGS) entry which is preliminary data.</text>
</comment>
<organism evidence="2 3">
    <name type="scientific">Megasphaera hominis</name>
    <dbReference type="NCBI Taxonomy" id="159836"/>
    <lineage>
        <taxon>Bacteria</taxon>
        <taxon>Bacillati</taxon>
        <taxon>Bacillota</taxon>
        <taxon>Negativicutes</taxon>
        <taxon>Veillonellales</taxon>
        <taxon>Veillonellaceae</taxon>
        <taxon>Megasphaera</taxon>
    </lineage>
</organism>
<evidence type="ECO:0000259" key="1">
    <source>
        <dbReference type="Pfam" id="PF09918"/>
    </source>
</evidence>
<name>A0ABR6VG36_9FIRM</name>
<dbReference type="PANTHER" id="PTHR40101">
    <property type="entry name" value="CONSERVED PROTEIN"/>
    <property type="match status" value="1"/>
</dbReference>
<sequence length="182" mass="19347">MIITAEEAEEQAILSTAKQMMAAIHTAPKGCGMDKVKTIALTGSDKDCLADEMMKINAETGLEFFKRDSENVRNSALVILVGVPDSPLGMPHCGICGFTDCAANRVAGGRCIFTIADLGIALGSAVSLASSQDIDSRIFYSIGKAAMRLHSLGDKVTNIFGIALSVSSKNIFFDRGPRKIMQ</sequence>
<evidence type="ECO:0000313" key="2">
    <source>
        <dbReference type="EMBL" id="MBC3535687.1"/>
    </source>
</evidence>
<evidence type="ECO:0000313" key="3">
    <source>
        <dbReference type="Proteomes" id="UP000606870"/>
    </source>
</evidence>
<proteinExistence type="predicted"/>
<dbReference type="RefSeq" id="WP_186501748.1">
    <property type="nucleotide sequence ID" value="NZ_JACOGK010000001.1"/>
</dbReference>
<feature type="domain" description="DUF2148" evidence="1">
    <location>
        <begin position="108"/>
        <end position="175"/>
    </location>
</feature>
<dbReference type="Proteomes" id="UP000606870">
    <property type="component" value="Unassembled WGS sequence"/>
</dbReference>